<dbReference type="InterPro" id="IPR027417">
    <property type="entry name" value="P-loop_NTPase"/>
</dbReference>
<evidence type="ECO:0000256" key="8">
    <source>
        <dbReference type="ARBA" id="ARBA00023136"/>
    </source>
</evidence>
<reference evidence="12 13" key="1">
    <citation type="submission" date="2014-01" db="EMBL/GenBank/DDBJ databases">
        <title>Roseivivax halodurans JCM 10272 Genome Sequencing.</title>
        <authorList>
            <person name="Lai Q."/>
            <person name="Li G."/>
            <person name="Shao Z."/>
        </authorList>
    </citation>
    <scope>NUCLEOTIDE SEQUENCE [LARGE SCALE GENOMIC DNA]</scope>
    <source>
        <strain evidence="12 13">JCM 10272</strain>
    </source>
</reference>
<dbReference type="RefSeq" id="WP_037266614.1">
    <property type="nucleotide sequence ID" value="NZ_JALZ01000048.1"/>
</dbReference>
<evidence type="ECO:0000256" key="9">
    <source>
        <dbReference type="SAM" id="Phobius"/>
    </source>
</evidence>
<feature type="transmembrane region" description="Helical" evidence="9">
    <location>
        <begin position="293"/>
        <end position="316"/>
    </location>
</feature>
<dbReference type="PATRIC" id="fig|1449350.3.peg.3957"/>
<feature type="domain" description="ABC transporter" evidence="10">
    <location>
        <begin position="357"/>
        <end position="594"/>
    </location>
</feature>
<gene>
    <name evidence="12" type="ORF">OCH239_15630</name>
</gene>
<dbReference type="Gene3D" id="3.40.50.300">
    <property type="entry name" value="P-loop containing nucleotide triphosphate hydrolases"/>
    <property type="match status" value="1"/>
</dbReference>
<dbReference type="PANTHER" id="PTHR24221:SF632">
    <property type="entry name" value="ATP-DEPENDENT LIPID A-CORE FLIPPASE"/>
    <property type="match status" value="1"/>
</dbReference>
<dbReference type="AlphaFoldDB" id="X7E9U3"/>
<dbReference type="Gene3D" id="1.20.1560.10">
    <property type="entry name" value="ABC transporter type 1, transmembrane domain"/>
    <property type="match status" value="1"/>
</dbReference>
<evidence type="ECO:0000256" key="2">
    <source>
        <dbReference type="ARBA" id="ARBA00022448"/>
    </source>
</evidence>
<protein>
    <recommendedName>
        <fullName evidence="14">ABC transporter ATP-binding protein</fullName>
    </recommendedName>
</protein>
<dbReference type="PROSITE" id="PS00211">
    <property type="entry name" value="ABC_TRANSPORTER_1"/>
    <property type="match status" value="1"/>
</dbReference>
<evidence type="ECO:0000313" key="12">
    <source>
        <dbReference type="EMBL" id="ETX12854.1"/>
    </source>
</evidence>
<feature type="transmembrane region" description="Helical" evidence="9">
    <location>
        <begin position="266"/>
        <end position="287"/>
    </location>
</feature>
<dbReference type="GO" id="GO:0034040">
    <property type="term" value="F:ATPase-coupled lipid transmembrane transporter activity"/>
    <property type="evidence" value="ECO:0007669"/>
    <property type="project" value="TreeGrafter"/>
</dbReference>
<feature type="domain" description="ABC transmembrane type-1" evidence="11">
    <location>
        <begin position="21"/>
        <end position="322"/>
    </location>
</feature>
<dbReference type="InterPro" id="IPR003439">
    <property type="entry name" value="ABC_transporter-like_ATP-bd"/>
</dbReference>
<dbReference type="PROSITE" id="PS50893">
    <property type="entry name" value="ABC_TRANSPORTER_2"/>
    <property type="match status" value="1"/>
</dbReference>
<dbReference type="SUPFAM" id="SSF90123">
    <property type="entry name" value="ABC transporter transmembrane region"/>
    <property type="match status" value="1"/>
</dbReference>
<dbReference type="SMART" id="SM00382">
    <property type="entry name" value="AAA"/>
    <property type="match status" value="1"/>
</dbReference>
<dbReference type="InterPro" id="IPR036640">
    <property type="entry name" value="ABC1_TM_sf"/>
</dbReference>
<dbReference type="GO" id="GO:0140359">
    <property type="term" value="F:ABC-type transporter activity"/>
    <property type="evidence" value="ECO:0007669"/>
    <property type="project" value="InterPro"/>
</dbReference>
<keyword evidence="6" id="KW-0067">ATP-binding</keyword>
<sequence>MLATYRRIFSLLSARDRRNFLILVALMVAAGAAEVVGVAAIIPLFAVIADPAAISGDGMLAGLYEWGGFTDTRSFLGALCLAVFTVLLLSVAVRIVTNYASARFSRGIVLTLSQSLLTKYLRNPYEWYLARHSADLAKSLLAETKQVVNGSITPAIKFISDAIATVTMVLFLVRLEPVGAVLTAGTVGGAFTFLYWWLRHRLDEIGKDRRHANRERFQIAQEALGGIKDVKILALEESYIRRFHGPSQRLAQHQATMDILGEVPRYGLEALGFGGMLLFLFFLLSTSGGDPGAILPIFGAFALAGLRLLPTVQTLFRSSTQMRFNQTALDALFGDLSEATGPSPRPATVNLPLERELVLDGIAYNYPGAPAPSLEGIDLTIPARTSCGIVGATGAGKTTLVDIVLGLLVPHEGELRVDGTKIDETTLRAWQRSIGYVQQSIHLTDDTIAANIAYGIAPDKIDEERVARAGRMARLDEVVDALPDGYRTTVGDRGLRLSGGQRQRIAIARALYRDPEVIVFDEATSALDTVTEQEVMDAIGALRGEKTVVIVTHRLSTVTGCDQIVVMRGGRVEATGRYDELRRRGGTFEALLTGIRGAA</sequence>
<evidence type="ECO:0000256" key="4">
    <source>
        <dbReference type="ARBA" id="ARBA00022692"/>
    </source>
</evidence>
<keyword evidence="2" id="KW-0813">Transport</keyword>
<keyword evidence="7 9" id="KW-1133">Transmembrane helix</keyword>
<dbReference type="Pfam" id="PF00664">
    <property type="entry name" value="ABC_membrane"/>
    <property type="match status" value="1"/>
</dbReference>
<dbReference type="PROSITE" id="PS50929">
    <property type="entry name" value="ABC_TM1F"/>
    <property type="match status" value="1"/>
</dbReference>
<dbReference type="InterPro" id="IPR011527">
    <property type="entry name" value="ABC1_TM_dom"/>
</dbReference>
<dbReference type="EMBL" id="JALZ01000048">
    <property type="protein sequence ID" value="ETX12854.1"/>
    <property type="molecule type" value="Genomic_DNA"/>
</dbReference>
<dbReference type="InterPro" id="IPR017871">
    <property type="entry name" value="ABC_transporter-like_CS"/>
</dbReference>
<dbReference type="GO" id="GO:0016887">
    <property type="term" value="F:ATP hydrolysis activity"/>
    <property type="evidence" value="ECO:0007669"/>
    <property type="project" value="InterPro"/>
</dbReference>
<accession>X7E9U3</accession>
<feature type="transmembrane region" description="Helical" evidence="9">
    <location>
        <begin position="20"/>
        <end position="49"/>
    </location>
</feature>
<evidence type="ECO:0000256" key="7">
    <source>
        <dbReference type="ARBA" id="ARBA00022989"/>
    </source>
</evidence>
<dbReference type="STRING" id="1449350.OCH239_15630"/>
<evidence type="ECO:0000259" key="10">
    <source>
        <dbReference type="PROSITE" id="PS50893"/>
    </source>
</evidence>
<dbReference type="GO" id="GO:0005886">
    <property type="term" value="C:plasma membrane"/>
    <property type="evidence" value="ECO:0007669"/>
    <property type="project" value="UniProtKB-SubCell"/>
</dbReference>
<keyword evidence="4 9" id="KW-0812">Transmembrane</keyword>
<dbReference type="SUPFAM" id="SSF52540">
    <property type="entry name" value="P-loop containing nucleoside triphosphate hydrolases"/>
    <property type="match status" value="1"/>
</dbReference>
<dbReference type="GO" id="GO:0005524">
    <property type="term" value="F:ATP binding"/>
    <property type="evidence" value="ECO:0007669"/>
    <property type="project" value="UniProtKB-KW"/>
</dbReference>
<evidence type="ECO:0000256" key="5">
    <source>
        <dbReference type="ARBA" id="ARBA00022741"/>
    </source>
</evidence>
<evidence type="ECO:0000256" key="6">
    <source>
        <dbReference type="ARBA" id="ARBA00022840"/>
    </source>
</evidence>
<feature type="transmembrane region" description="Helical" evidence="9">
    <location>
        <begin position="179"/>
        <end position="198"/>
    </location>
</feature>
<keyword evidence="13" id="KW-1185">Reference proteome</keyword>
<evidence type="ECO:0000256" key="3">
    <source>
        <dbReference type="ARBA" id="ARBA00022475"/>
    </source>
</evidence>
<dbReference type="InterPro" id="IPR003593">
    <property type="entry name" value="AAA+_ATPase"/>
</dbReference>
<feature type="transmembrane region" description="Helical" evidence="9">
    <location>
        <begin position="155"/>
        <end position="173"/>
    </location>
</feature>
<comment type="subcellular location">
    <subcellularLocation>
        <location evidence="1">Cell membrane</location>
        <topology evidence="1">Multi-pass membrane protein</topology>
    </subcellularLocation>
</comment>
<evidence type="ECO:0000259" key="11">
    <source>
        <dbReference type="PROSITE" id="PS50929"/>
    </source>
</evidence>
<keyword evidence="5" id="KW-0547">Nucleotide-binding</keyword>
<name>X7E9U3_9RHOB</name>
<dbReference type="PANTHER" id="PTHR24221">
    <property type="entry name" value="ATP-BINDING CASSETTE SUB-FAMILY B"/>
    <property type="match status" value="1"/>
</dbReference>
<dbReference type="Pfam" id="PF00005">
    <property type="entry name" value="ABC_tran"/>
    <property type="match status" value="1"/>
</dbReference>
<keyword evidence="8 9" id="KW-0472">Membrane</keyword>
<dbReference type="FunFam" id="3.40.50.300:FF:000221">
    <property type="entry name" value="Multidrug ABC transporter ATP-binding protein"/>
    <property type="match status" value="1"/>
</dbReference>
<feature type="transmembrane region" description="Helical" evidence="9">
    <location>
        <begin position="75"/>
        <end position="96"/>
    </location>
</feature>
<proteinExistence type="predicted"/>
<comment type="caution">
    <text evidence="12">The sequence shown here is derived from an EMBL/GenBank/DDBJ whole genome shotgun (WGS) entry which is preliminary data.</text>
</comment>
<organism evidence="12 13">
    <name type="scientific">Roseivivax halodurans JCM 10272</name>
    <dbReference type="NCBI Taxonomy" id="1449350"/>
    <lineage>
        <taxon>Bacteria</taxon>
        <taxon>Pseudomonadati</taxon>
        <taxon>Pseudomonadota</taxon>
        <taxon>Alphaproteobacteria</taxon>
        <taxon>Rhodobacterales</taxon>
        <taxon>Roseobacteraceae</taxon>
        <taxon>Roseivivax</taxon>
    </lineage>
</organism>
<keyword evidence="3" id="KW-1003">Cell membrane</keyword>
<dbReference type="eggNOG" id="COG1132">
    <property type="taxonomic scope" value="Bacteria"/>
</dbReference>
<evidence type="ECO:0008006" key="14">
    <source>
        <dbReference type="Google" id="ProtNLM"/>
    </source>
</evidence>
<evidence type="ECO:0000313" key="13">
    <source>
        <dbReference type="Proteomes" id="UP000022447"/>
    </source>
</evidence>
<evidence type="ECO:0000256" key="1">
    <source>
        <dbReference type="ARBA" id="ARBA00004651"/>
    </source>
</evidence>
<dbReference type="OrthoDB" id="9808328at2"/>
<dbReference type="Proteomes" id="UP000022447">
    <property type="component" value="Unassembled WGS sequence"/>
</dbReference>
<dbReference type="InterPro" id="IPR039421">
    <property type="entry name" value="Type_1_exporter"/>
</dbReference>